<feature type="domain" description="N-(5'phosphoribosyl) anthranilate isomerase (PRAI)" evidence="11">
    <location>
        <begin position="4"/>
        <end position="197"/>
    </location>
</feature>
<gene>
    <name evidence="10" type="primary">trpF</name>
    <name evidence="12" type="ORF">GL267_07620</name>
</gene>
<evidence type="ECO:0000256" key="9">
    <source>
        <dbReference type="ARBA" id="ARBA00023235"/>
    </source>
</evidence>
<dbReference type="InterPro" id="IPR044643">
    <property type="entry name" value="TrpF_fam"/>
</dbReference>
<dbReference type="SUPFAM" id="SSF51366">
    <property type="entry name" value="Ribulose-phoshate binding barrel"/>
    <property type="match status" value="1"/>
</dbReference>
<evidence type="ECO:0000256" key="4">
    <source>
        <dbReference type="ARBA" id="ARBA00012572"/>
    </source>
</evidence>
<reference evidence="12" key="1">
    <citation type="submission" date="2019-11" db="EMBL/GenBank/DDBJ databases">
        <title>Acidithiobacillus ferrianus sp. nov.: a facultatively anaerobic and extremely acidophilic chemolithoautotroph.</title>
        <authorList>
            <person name="Norris P.R."/>
            <person name="Falagan C."/>
            <person name="Moya-Beltran A."/>
            <person name="Castro M."/>
            <person name="Quatrini R."/>
            <person name="Johnson D.B."/>
        </authorList>
    </citation>
    <scope>NUCLEOTIDE SEQUENCE [LARGE SCALE GENOMIC DNA]</scope>
    <source>
        <strain evidence="12">MG</strain>
    </source>
</reference>
<comment type="catalytic activity">
    <reaction evidence="1 10">
        <text>N-(5-phospho-beta-D-ribosyl)anthranilate = 1-(2-carboxyphenylamino)-1-deoxy-D-ribulose 5-phosphate</text>
        <dbReference type="Rhea" id="RHEA:21540"/>
        <dbReference type="ChEBI" id="CHEBI:18277"/>
        <dbReference type="ChEBI" id="CHEBI:58613"/>
        <dbReference type="EC" id="5.3.1.24"/>
    </reaction>
</comment>
<dbReference type="NCBIfam" id="NF002298">
    <property type="entry name" value="PRK01222.1-4"/>
    <property type="match status" value="1"/>
</dbReference>
<organism evidence="12">
    <name type="scientific">Acidithiobacillus ferrianus</name>
    <dbReference type="NCBI Taxonomy" id="2678518"/>
    <lineage>
        <taxon>Bacteria</taxon>
        <taxon>Pseudomonadati</taxon>
        <taxon>Pseudomonadota</taxon>
        <taxon>Acidithiobacillia</taxon>
        <taxon>Acidithiobacillales</taxon>
        <taxon>Acidithiobacillaceae</taxon>
        <taxon>Acidithiobacillus</taxon>
    </lineage>
</organism>
<dbReference type="GO" id="GO:0000162">
    <property type="term" value="P:L-tryptophan biosynthetic process"/>
    <property type="evidence" value="ECO:0007669"/>
    <property type="project" value="UniProtKB-UniRule"/>
</dbReference>
<keyword evidence="9 10" id="KW-0413">Isomerase</keyword>
<dbReference type="RefSeq" id="WP_163097743.1">
    <property type="nucleotide sequence ID" value="NZ_CP127523.1"/>
</dbReference>
<keyword evidence="8 10" id="KW-0057">Aromatic amino acid biosynthesis</keyword>
<dbReference type="HAMAP" id="MF_00135">
    <property type="entry name" value="PRAI"/>
    <property type="match status" value="1"/>
</dbReference>
<dbReference type="Pfam" id="PF00697">
    <property type="entry name" value="PRAI"/>
    <property type="match status" value="1"/>
</dbReference>
<comment type="caution">
    <text evidence="12">The sequence shown here is derived from an EMBL/GenBank/DDBJ whole genome shotgun (WGS) entry which is preliminary data.</text>
</comment>
<dbReference type="Gene3D" id="3.20.20.70">
    <property type="entry name" value="Aldolase class I"/>
    <property type="match status" value="1"/>
</dbReference>
<evidence type="ECO:0000256" key="1">
    <source>
        <dbReference type="ARBA" id="ARBA00001164"/>
    </source>
</evidence>
<evidence type="ECO:0000256" key="3">
    <source>
        <dbReference type="ARBA" id="ARBA00007571"/>
    </source>
</evidence>
<evidence type="ECO:0000256" key="7">
    <source>
        <dbReference type="ARBA" id="ARBA00022822"/>
    </source>
</evidence>
<dbReference type="GO" id="GO:0004640">
    <property type="term" value="F:phosphoribosylanthranilate isomerase activity"/>
    <property type="evidence" value="ECO:0007669"/>
    <property type="project" value="UniProtKB-UniRule"/>
</dbReference>
<evidence type="ECO:0000256" key="10">
    <source>
        <dbReference type="HAMAP-Rule" id="MF_00135"/>
    </source>
</evidence>
<dbReference type="PANTHER" id="PTHR42894">
    <property type="entry name" value="N-(5'-PHOSPHORIBOSYL)ANTHRANILATE ISOMERASE"/>
    <property type="match status" value="1"/>
</dbReference>
<dbReference type="InterPro" id="IPR011060">
    <property type="entry name" value="RibuloseP-bd_barrel"/>
</dbReference>
<dbReference type="PANTHER" id="PTHR42894:SF1">
    <property type="entry name" value="N-(5'-PHOSPHORIBOSYL)ANTHRANILATE ISOMERASE"/>
    <property type="match status" value="1"/>
</dbReference>
<dbReference type="EC" id="5.3.1.24" evidence="4 10"/>
<dbReference type="FunFam" id="3.20.20.70:FF:000075">
    <property type="entry name" value="Tryptophan biosynthesis protein TRP1"/>
    <property type="match status" value="1"/>
</dbReference>
<evidence type="ECO:0000313" key="12">
    <source>
        <dbReference type="EMBL" id="NDU42513.1"/>
    </source>
</evidence>
<evidence type="ECO:0000256" key="2">
    <source>
        <dbReference type="ARBA" id="ARBA00004664"/>
    </source>
</evidence>
<protein>
    <recommendedName>
        <fullName evidence="5 10">N-(5'-phosphoribosyl)anthranilate isomerase</fullName>
        <shortName evidence="10">PRAI</shortName>
        <ecNumber evidence="4 10">5.3.1.24</ecNumber>
    </recommendedName>
</protein>
<evidence type="ECO:0000256" key="6">
    <source>
        <dbReference type="ARBA" id="ARBA00022605"/>
    </source>
</evidence>
<proteinExistence type="inferred from homology"/>
<dbReference type="InterPro" id="IPR001240">
    <property type="entry name" value="PRAI_dom"/>
</dbReference>
<dbReference type="CDD" id="cd00405">
    <property type="entry name" value="PRAI"/>
    <property type="match status" value="1"/>
</dbReference>
<sequence>MVRIKICGITNVEDARAAASIGADAVGLVFYDKSPRAVNPVRAQEILAALPPFVTRVGLFVNAPAATVMATTQQCFLDVLQFHGEETPAFCRDFGRPYIKVLRVTAAVDLQPLVEAYHDAQGLLLDCASPGVWGGSGRSFDWWRLPELGKAWILAGGLDAENVADAIAIAQPYAVDVSSGVERSPGRKDHDKMARFMAQVRGT</sequence>
<evidence type="ECO:0000259" key="11">
    <source>
        <dbReference type="Pfam" id="PF00697"/>
    </source>
</evidence>
<accession>A0A845U6K9</accession>
<evidence type="ECO:0000256" key="5">
    <source>
        <dbReference type="ARBA" id="ARBA00022272"/>
    </source>
</evidence>
<dbReference type="UniPathway" id="UPA00035">
    <property type="reaction ID" value="UER00042"/>
</dbReference>
<dbReference type="EMBL" id="WNJL01000030">
    <property type="protein sequence ID" value="NDU42513.1"/>
    <property type="molecule type" value="Genomic_DNA"/>
</dbReference>
<comment type="pathway">
    <text evidence="2 10">Amino-acid biosynthesis; L-tryptophan biosynthesis; L-tryptophan from chorismate: step 3/5.</text>
</comment>
<dbReference type="AlphaFoldDB" id="A0A845U6K9"/>
<evidence type="ECO:0000256" key="8">
    <source>
        <dbReference type="ARBA" id="ARBA00023141"/>
    </source>
</evidence>
<comment type="similarity">
    <text evidence="3 10">Belongs to the TrpF family.</text>
</comment>
<keyword evidence="6 10" id="KW-0028">Amino-acid biosynthesis</keyword>
<keyword evidence="7 10" id="KW-0822">Tryptophan biosynthesis</keyword>
<dbReference type="InterPro" id="IPR013785">
    <property type="entry name" value="Aldolase_TIM"/>
</dbReference>
<name>A0A845U6K9_9PROT</name>